<feature type="domain" description="SH3b" evidence="2">
    <location>
        <begin position="46"/>
        <end position="112"/>
    </location>
</feature>
<dbReference type="RefSeq" id="WP_176855351.1">
    <property type="nucleotide sequence ID" value="NZ_JABCJD010000007.1"/>
</dbReference>
<dbReference type="EMBL" id="JABCJD010000007">
    <property type="protein sequence ID" value="NVO28671.1"/>
    <property type="molecule type" value="Genomic_DNA"/>
</dbReference>
<keyword evidence="4" id="KW-1185">Reference proteome</keyword>
<accession>A0ABX2PIE7</accession>
<gene>
    <name evidence="3" type="ORF">HJ526_14665</name>
</gene>
<feature type="signal peptide" evidence="1">
    <location>
        <begin position="1"/>
        <end position="23"/>
    </location>
</feature>
<reference evidence="3 4" key="1">
    <citation type="submission" date="2020-04" db="EMBL/GenBank/DDBJ databases">
        <title>Donghicola sp., a member of the Rhodobacteraceae family isolated from mangrove forest in Thailand.</title>
        <authorList>
            <person name="Charoenyingcharoen P."/>
            <person name="Yukphan P."/>
        </authorList>
    </citation>
    <scope>NUCLEOTIDE SEQUENCE [LARGE SCALE GENOMIC DNA]</scope>
    <source>
        <strain evidence="3 4">C2-DW-16</strain>
    </source>
</reference>
<dbReference type="InterPro" id="IPR003646">
    <property type="entry name" value="SH3-like_bac-type"/>
</dbReference>
<feature type="chain" id="PRO_5047190526" evidence="1">
    <location>
        <begin position="24"/>
        <end position="119"/>
    </location>
</feature>
<organism evidence="3 4">
    <name type="scientific">Donghicola mangrovi</name>
    <dbReference type="NCBI Taxonomy" id="2729614"/>
    <lineage>
        <taxon>Bacteria</taxon>
        <taxon>Pseudomonadati</taxon>
        <taxon>Pseudomonadota</taxon>
        <taxon>Alphaproteobacteria</taxon>
        <taxon>Rhodobacterales</taxon>
        <taxon>Roseobacteraceae</taxon>
        <taxon>Donghicola</taxon>
    </lineage>
</organism>
<dbReference type="PROSITE" id="PS51781">
    <property type="entry name" value="SH3B"/>
    <property type="match status" value="1"/>
</dbReference>
<proteinExistence type="predicted"/>
<dbReference type="Gene3D" id="2.30.30.40">
    <property type="entry name" value="SH3 Domains"/>
    <property type="match status" value="1"/>
</dbReference>
<evidence type="ECO:0000256" key="1">
    <source>
        <dbReference type="SAM" id="SignalP"/>
    </source>
</evidence>
<protein>
    <submittedName>
        <fullName evidence="3">SH3 domain-containing protein</fullName>
    </submittedName>
</protein>
<comment type="caution">
    <text evidence="3">The sequence shown here is derived from an EMBL/GenBank/DDBJ whole genome shotgun (WGS) entry which is preliminary data.</text>
</comment>
<dbReference type="Pfam" id="PF08239">
    <property type="entry name" value="SH3_3"/>
    <property type="match status" value="1"/>
</dbReference>
<sequence>MKKYALFTLLPVIWGGIALFSNGAQTPDHSPFYERHEPAELALPTSFTAMIDDRLGYLGVRSGPGDEMPVIGRLYGADIFDVEPEEGDWWRVRHQDGALVGWIPRQRIELVDMGGQGFL</sequence>
<evidence type="ECO:0000313" key="4">
    <source>
        <dbReference type="Proteomes" id="UP000523601"/>
    </source>
</evidence>
<name>A0ABX2PIE7_9RHOB</name>
<keyword evidence="1" id="KW-0732">Signal</keyword>
<evidence type="ECO:0000313" key="3">
    <source>
        <dbReference type="EMBL" id="NVO28671.1"/>
    </source>
</evidence>
<dbReference type="SUPFAM" id="SSF50044">
    <property type="entry name" value="SH3-domain"/>
    <property type="match status" value="1"/>
</dbReference>
<dbReference type="Proteomes" id="UP000523601">
    <property type="component" value="Unassembled WGS sequence"/>
</dbReference>
<dbReference type="InterPro" id="IPR036028">
    <property type="entry name" value="SH3-like_dom_sf"/>
</dbReference>
<evidence type="ECO:0000259" key="2">
    <source>
        <dbReference type="PROSITE" id="PS51781"/>
    </source>
</evidence>